<evidence type="ECO:0000313" key="7">
    <source>
        <dbReference type="EMBL" id="KAG7390030.1"/>
    </source>
</evidence>
<feature type="region of interest" description="Disordered" evidence="5">
    <location>
        <begin position="1190"/>
        <end position="1211"/>
    </location>
</feature>
<reference evidence="7" key="1">
    <citation type="submission" date="2021-02" db="EMBL/GenBank/DDBJ databases">
        <authorList>
            <person name="Palmer J.M."/>
        </authorList>
    </citation>
    <scope>NUCLEOTIDE SEQUENCE</scope>
    <source>
        <strain evidence="7">SCRP734</strain>
    </source>
</reference>
<evidence type="ECO:0000256" key="1">
    <source>
        <dbReference type="ARBA" id="ARBA00008142"/>
    </source>
</evidence>
<keyword evidence="8" id="KW-1185">Reference proteome</keyword>
<proteinExistence type="inferred from homology"/>
<dbReference type="PROSITE" id="PS51374">
    <property type="entry name" value="NDPK_LIKE"/>
    <property type="match status" value="1"/>
</dbReference>
<dbReference type="InterPro" id="IPR034907">
    <property type="entry name" value="NDK-like_dom"/>
</dbReference>
<comment type="caution">
    <text evidence="7">The sequence shown here is derived from an EMBL/GenBank/DDBJ whole genome shotgun (WGS) entry which is preliminary data.</text>
</comment>
<keyword evidence="3" id="KW-0418">Kinase</keyword>
<evidence type="ECO:0000256" key="5">
    <source>
        <dbReference type="SAM" id="MobiDB-lite"/>
    </source>
</evidence>
<evidence type="ECO:0000256" key="4">
    <source>
        <dbReference type="PROSITE-ProRule" id="PRU00706"/>
    </source>
</evidence>
<evidence type="ECO:0000313" key="8">
    <source>
        <dbReference type="Proteomes" id="UP000694044"/>
    </source>
</evidence>
<feature type="domain" description="Nucleoside diphosphate kinase-like" evidence="6">
    <location>
        <begin position="381"/>
        <end position="522"/>
    </location>
</feature>
<dbReference type="GO" id="GO:0016301">
    <property type="term" value="F:kinase activity"/>
    <property type="evidence" value="ECO:0007669"/>
    <property type="project" value="UniProtKB-KW"/>
</dbReference>
<dbReference type="Proteomes" id="UP000694044">
    <property type="component" value="Unassembled WGS sequence"/>
</dbReference>
<evidence type="ECO:0000256" key="2">
    <source>
        <dbReference type="ARBA" id="ARBA00022679"/>
    </source>
</evidence>
<evidence type="ECO:0000259" key="6">
    <source>
        <dbReference type="SMART" id="SM00562"/>
    </source>
</evidence>
<dbReference type="Pfam" id="PF00334">
    <property type="entry name" value="NDK"/>
    <property type="match status" value="2"/>
</dbReference>
<evidence type="ECO:0000256" key="3">
    <source>
        <dbReference type="ARBA" id="ARBA00022777"/>
    </source>
</evidence>
<sequence length="1448" mass="158226">MGGDAFVVVFLKPEIATNFFKFATCQPESGDDDDAAAPPAVRASSIAGVSAVEAAFLLPNGHIIPTLFTRIKAKGFEIAQQRMRQLTKAEARMLFSYEQQHHFTDDTPAFAAFLNAITSGPSLALVLKLPAALALGDANAAIKKWVELAGDWDPVAARKKALAASIPHDQWPLRALCGLNAIQNGISSSPHVCCSRRERFFLMPPAVPQLERATIVLLPSFRSNSPGGADILLSTIAKEVRAVVVESLEGCTLADDQVLALCGLKRAVDEEPGQQTCESVVQLAQETVGTTGVHVIVLEGLDLSYTLRFAVGPANVDVARLYFPESVRGQVASKLPSVELPAGLHPDKAADDDALGFESGLFLSFDSQLNIAKTTHEGIPIEFTLGLIKPNAACKAEVVAEILRMINLFGFTVERQRRLLLSRDQAGAFYAEHRGKSFFETLLSFMTSGEVVALHLSRPHAIKTWRGLMGPTNSIRARETYPWTLQARFGVDGTRNSTHGSDSTASAARELRFFFGKALSASSTISTVPSTQSVAQQPVVGSGTTESSVEKILAQGLKELMEKKVSDPLEACRWLGEWLVTYRSREQEQEPESLDEARLARGIKPKASVKRAAEGVNSVRIRKVVAITLDASVGQDLRSAVLTILRKQLEDARYEVVDIDTELKRFTAMDAAVANLVKKLKDSGRSRCVLFGCEELTQNSVFHREFETQAPADWQINFVVRLDLQKSSGNGITAGSATYSPSFKLPIFHFSLPSTHELRTDAALHGLFQTVFDPSIVLLADPKKLIPATVWTEVSQHFGFHLVTFEAFITSVKNSNDDSDDAQLLLELMRSGSNVPAKLILPILRRIILGSQPGSSNFAQKFMLLGFPWSDIPAVELEQVVGRPQSVVLVGERGQRFNPKSSSPDPPTWVTPFRKKGLLKRVWIDSNVQVDRVTVCSAIHAALAPVVGCFLGKSDLQEQLQLQLAAKAQGFIWIDCALSSVPSVQKLSEFLMRAHAGREKLLLYGYPPTPAQATEFLNLVGPPQFVIHNSSSASPVAAELLAVFDAHPSIAQLDLASSANAQTSNGPSKLRSIFFRKQVVAAVGSVATLQLSLAQLRDVVAPLGYDVVEFKHGQASPQRDGVGRPRDLEKEQIRELERQVDAVQAPRCLVIGAPESPSFYHALEARIGCSMHKILILQQVPVRVCGAKNDEGPDDYSDEEQGHVHVEEDDDDSAIPARSAVRWRKVMQALSPQLSLLATSSSSSISVDVLGFLSGSSRVVQDVVARLRPRFCGVVGHAFSFYQRAARGFCRRHLVGFVDLPRVSSSLEALEILETLVATTPHAVYCLDGFPRASLSDEMAPSESRLPRYVAQQVWELDRRLGALTTLVHFTTTNALEESEHVTRRMLEDAQDELELASADLVRWFSTGKKTISEVTCDRTVADAQEEMDRVLQRTLRPSRPVVTPKDP</sequence>
<comment type="similarity">
    <text evidence="1 4">Belongs to the NDK family.</text>
</comment>
<accession>A0A8T1WCW4</accession>
<dbReference type="PANTHER" id="PTHR46161:SF3">
    <property type="entry name" value="NUCLEOSIDE DIPHOSPHATE KINASE DDB_G0292928-RELATED"/>
    <property type="match status" value="1"/>
</dbReference>
<dbReference type="SMART" id="SM00562">
    <property type="entry name" value="NDK"/>
    <property type="match status" value="1"/>
</dbReference>
<protein>
    <submittedName>
        <fullName evidence="7">NME NM23 member 5</fullName>
    </submittedName>
</protein>
<organism evidence="7 8">
    <name type="scientific">Phytophthora pseudosyringae</name>
    <dbReference type="NCBI Taxonomy" id="221518"/>
    <lineage>
        <taxon>Eukaryota</taxon>
        <taxon>Sar</taxon>
        <taxon>Stramenopiles</taxon>
        <taxon>Oomycota</taxon>
        <taxon>Peronosporomycetes</taxon>
        <taxon>Peronosporales</taxon>
        <taxon>Peronosporaceae</taxon>
        <taxon>Phytophthora</taxon>
    </lineage>
</organism>
<dbReference type="OrthoDB" id="10263751at2759"/>
<comment type="caution">
    <text evidence="4">Lacks conserved residue(s) required for the propagation of feature annotation.</text>
</comment>
<dbReference type="PANTHER" id="PTHR46161">
    <property type="entry name" value="NUCLEOSIDE DIPHOSPHATE KINASE"/>
    <property type="match status" value="1"/>
</dbReference>
<name>A0A8T1WCW4_9STRA</name>
<keyword evidence="2" id="KW-0808">Transferase</keyword>
<gene>
    <name evidence="7" type="primary">NME5</name>
    <name evidence="7" type="ORF">PHYPSEUDO_008992</name>
</gene>
<dbReference type="EMBL" id="JAGDFM010000037">
    <property type="protein sequence ID" value="KAG7390030.1"/>
    <property type="molecule type" value="Genomic_DNA"/>
</dbReference>